<evidence type="ECO:0000256" key="1">
    <source>
        <dbReference type="ARBA" id="ARBA00004123"/>
    </source>
</evidence>
<dbReference type="PANTHER" id="PTHR11246">
    <property type="entry name" value="PRE-MRNA SPLICING FACTOR"/>
    <property type="match status" value="1"/>
</dbReference>
<evidence type="ECO:0000256" key="5">
    <source>
        <dbReference type="ARBA" id="ARBA00023187"/>
    </source>
</evidence>
<proteinExistence type="inferred from homology"/>
<evidence type="ECO:0000256" key="4">
    <source>
        <dbReference type="ARBA" id="ARBA00022737"/>
    </source>
</evidence>
<comment type="subcellular location">
    <subcellularLocation>
        <location evidence="1">Nucleus</location>
    </subcellularLocation>
</comment>
<evidence type="ECO:0000256" key="6">
    <source>
        <dbReference type="ARBA" id="ARBA00023242"/>
    </source>
</evidence>
<dbReference type="PANTHER" id="PTHR11246:SF5">
    <property type="entry name" value="PRE-MRNA-SPLICING FACTOR SYF1"/>
    <property type="match status" value="1"/>
</dbReference>
<dbReference type="Gene3D" id="1.25.40.10">
    <property type="entry name" value="Tetratricopeptide repeat domain"/>
    <property type="match status" value="1"/>
</dbReference>
<keyword evidence="3" id="KW-0507">mRNA processing</keyword>
<dbReference type="EMBL" id="BTGU01000032">
    <property type="protein sequence ID" value="GMN49741.1"/>
    <property type="molecule type" value="Genomic_DNA"/>
</dbReference>
<protein>
    <recommendedName>
        <fullName evidence="7">Pre-mRNA-splicing factor Syf1-like N-terminal HAT-repeats domain-containing protein</fullName>
    </recommendedName>
</protein>
<organism evidence="8 9">
    <name type="scientific">Ficus carica</name>
    <name type="common">Common fig</name>
    <dbReference type="NCBI Taxonomy" id="3494"/>
    <lineage>
        <taxon>Eukaryota</taxon>
        <taxon>Viridiplantae</taxon>
        <taxon>Streptophyta</taxon>
        <taxon>Embryophyta</taxon>
        <taxon>Tracheophyta</taxon>
        <taxon>Spermatophyta</taxon>
        <taxon>Magnoliopsida</taxon>
        <taxon>eudicotyledons</taxon>
        <taxon>Gunneridae</taxon>
        <taxon>Pentapetalae</taxon>
        <taxon>rosids</taxon>
        <taxon>fabids</taxon>
        <taxon>Rosales</taxon>
        <taxon>Moraceae</taxon>
        <taxon>Ficeae</taxon>
        <taxon>Ficus</taxon>
    </lineage>
</organism>
<dbReference type="GO" id="GO:0071014">
    <property type="term" value="C:post-mRNA release spliceosomal complex"/>
    <property type="evidence" value="ECO:0007669"/>
    <property type="project" value="TreeGrafter"/>
</dbReference>
<evidence type="ECO:0000256" key="2">
    <source>
        <dbReference type="ARBA" id="ARBA00008644"/>
    </source>
</evidence>
<dbReference type="Proteomes" id="UP001187192">
    <property type="component" value="Unassembled WGS sequence"/>
</dbReference>
<dbReference type="GO" id="GO:0071007">
    <property type="term" value="C:U2-type catalytic step 2 spliceosome"/>
    <property type="evidence" value="ECO:0007669"/>
    <property type="project" value="TreeGrafter"/>
</dbReference>
<keyword evidence="5" id="KW-0508">mRNA splicing</keyword>
<gene>
    <name evidence="8" type="ORF">TIFTF001_018900</name>
</gene>
<dbReference type="GO" id="GO:0000349">
    <property type="term" value="P:generation of catalytic spliceosome for first transesterification step"/>
    <property type="evidence" value="ECO:0007669"/>
    <property type="project" value="TreeGrafter"/>
</dbReference>
<reference evidence="8" key="1">
    <citation type="submission" date="2023-07" db="EMBL/GenBank/DDBJ databases">
        <title>draft genome sequence of fig (Ficus carica).</title>
        <authorList>
            <person name="Takahashi T."/>
            <person name="Nishimura K."/>
        </authorList>
    </citation>
    <scope>NUCLEOTIDE SEQUENCE</scope>
</reference>
<comment type="caution">
    <text evidence="8">The sequence shown here is derived from an EMBL/GenBank/DDBJ whole genome shotgun (WGS) entry which is preliminary data.</text>
</comment>
<evidence type="ECO:0000313" key="9">
    <source>
        <dbReference type="Proteomes" id="UP001187192"/>
    </source>
</evidence>
<dbReference type="GO" id="GO:0000974">
    <property type="term" value="C:Prp19 complex"/>
    <property type="evidence" value="ECO:0007669"/>
    <property type="project" value="TreeGrafter"/>
</dbReference>
<dbReference type="InterPro" id="IPR045075">
    <property type="entry name" value="Syf1-like"/>
</dbReference>
<dbReference type="InterPro" id="IPR055433">
    <property type="entry name" value="HAT_Syf1-like_N"/>
</dbReference>
<accession>A0AA88ASC5</accession>
<evidence type="ECO:0000256" key="3">
    <source>
        <dbReference type="ARBA" id="ARBA00022664"/>
    </source>
</evidence>
<dbReference type="Pfam" id="PF23233">
    <property type="entry name" value="HAT_Syf1_CNRKL1_N"/>
    <property type="match status" value="1"/>
</dbReference>
<keyword evidence="9" id="KW-1185">Reference proteome</keyword>
<keyword evidence="6" id="KW-0539">Nucleus</keyword>
<dbReference type="AlphaFoldDB" id="A0AA88ASC5"/>
<evidence type="ECO:0000259" key="7">
    <source>
        <dbReference type="Pfam" id="PF23233"/>
    </source>
</evidence>
<dbReference type="SUPFAM" id="SSF48452">
    <property type="entry name" value="TPR-like"/>
    <property type="match status" value="1"/>
</dbReference>
<keyword evidence="4" id="KW-0677">Repeat</keyword>
<name>A0AA88ASC5_FICCA</name>
<comment type="similarity">
    <text evidence="2">Belongs to the crooked-neck family.</text>
</comment>
<feature type="domain" description="Pre-mRNA-splicing factor Syf1-like N-terminal HAT-repeats" evidence="7">
    <location>
        <begin position="55"/>
        <end position="137"/>
    </location>
</feature>
<sequence>MVAIPDSPPRSAVQEALHNLRASPQGPLRKLQVVARLSPGTPRARLQPRRHSLLKNNTFERALVTMHKMPRIWIMYLNTLTEQKLLTRTRRTFDRALRSLPVTQHDRVWKHYLVFVGQTGVPKETSLRAYKRYLKYDATHVEDFVEFLLNSSLWQEASKTIGFVRLRERLSMSYGWSCVTCLLSTPWRFRCVM</sequence>
<dbReference type="InterPro" id="IPR011990">
    <property type="entry name" value="TPR-like_helical_dom_sf"/>
</dbReference>
<evidence type="ECO:0000313" key="8">
    <source>
        <dbReference type="EMBL" id="GMN49741.1"/>
    </source>
</evidence>